<organism evidence="2">
    <name type="scientific">Streptomyces sp. R21</name>
    <dbReference type="NCBI Taxonomy" id="3238627"/>
    <lineage>
        <taxon>Bacteria</taxon>
        <taxon>Bacillati</taxon>
        <taxon>Actinomycetota</taxon>
        <taxon>Actinomycetes</taxon>
        <taxon>Kitasatosporales</taxon>
        <taxon>Streptomycetaceae</taxon>
        <taxon>Streptomyces</taxon>
    </lineage>
</organism>
<dbReference type="RefSeq" id="WP_369230827.1">
    <property type="nucleotide sequence ID" value="NZ_CP163435.1"/>
</dbReference>
<dbReference type="AlphaFoldDB" id="A0AB39P3F1"/>
<proteinExistence type="predicted"/>
<dbReference type="InterPro" id="IPR037401">
    <property type="entry name" value="SnoaL-like"/>
</dbReference>
<evidence type="ECO:0000313" key="2">
    <source>
        <dbReference type="EMBL" id="XDQ24306.1"/>
    </source>
</evidence>
<feature type="domain" description="SnoaL-like" evidence="1">
    <location>
        <begin position="8"/>
        <end position="125"/>
    </location>
</feature>
<dbReference type="InterPro" id="IPR032710">
    <property type="entry name" value="NTF2-like_dom_sf"/>
</dbReference>
<protein>
    <submittedName>
        <fullName evidence="2">Nuclear transport factor 2 family protein</fullName>
    </submittedName>
</protein>
<dbReference type="EMBL" id="CP163435">
    <property type="protein sequence ID" value="XDQ24306.1"/>
    <property type="molecule type" value="Genomic_DNA"/>
</dbReference>
<name>A0AB39P3F1_9ACTN</name>
<dbReference type="SUPFAM" id="SSF54427">
    <property type="entry name" value="NTF2-like"/>
    <property type="match status" value="1"/>
</dbReference>
<sequence length="131" mass="13884">MTVTAEEALAGVQNAIAAYTHALDAGRSEEIPGLFTEDGVAEIVGQGTFEGREAIGKAFGAFVPQAPQLHLVGNTLLTSPPGDEVTASSSLVFFARGEEGWAVQLVGSYEDTLVRVDGAWKFRKRVTSFQP</sequence>
<evidence type="ECO:0000259" key="1">
    <source>
        <dbReference type="Pfam" id="PF13577"/>
    </source>
</evidence>
<gene>
    <name evidence="2" type="ORF">AB5J56_06165</name>
</gene>
<accession>A0AB39P3F1</accession>
<dbReference type="Gene3D" id="3.10.450.50">
    <property type="match status" value="1"/>
</dbReference>
<dbReference type="Pfam" id="PF13577">
    <property type="entry name" value="SnoaL_4"/>
    <property type="match status" value="1"/>
</dbReference>
<reference evidence="2" key="1">
    <citation type="submission" date="2024-07" db="EMBL/GenBank/DDBJ databases">
        <authorList>
            <person name="Yu S.T."/>
        </authorList>
    </citation>
    <scope>NUCLEOTIDE SEQUENCE</scope>
    <source>
        <strain evidence="2">R21</strain>
    </source>
</reference>